<sequence length="458" mass="50388">MPYPKNVGIKAMEIYVPAQCLDQSLFEKHQGVSAGKYTIGLGLQYMNFCTDREDVCSLALTAVSSLLRKFNIDANSIGRLEVGTESLFDKAKSVKSVLTTLFEPSGNTSLEGVDTVHACYGGTNALFNAVNWVESRSWDGRDAIVVTSDIALYKEASSRPTGGAGCVAMLVGPDALLSLEPNLRGVYMTHTYDFYKPDLKVEFPIVNGHESIVCYLSALDGCYKDLLRRADASRSKLDGDGSESSAPKNVLDLFDYMAFHTPNCKLVSKSYGRLKYNDCLRSADDADWEGIPDDLRKLGYEESLKDKALERALVAVTKDLFKQRVEPCIAAPSLCGNMYTASLYMSLVSLISNIDLADAEGKTIGMFSYGSGAASTLFGLRVTGDMTKLVQEIDLMDRLKQRYISTPEEYEKACTLRMKAYGSKSYKPEGDIASLAPGTYYLENIDEVYRRAYAIKDA</sequence>
<evidence type="ECO:0000256" key="3">
    <source>
        <dbReference type="ARBA" id="ARBA00023098"/>
    </source>
</evidence>
<comment type="catalytic activity">
    <reaction evidence="6">
        <text>acetoacetyl-CoA + acetyl-CoA + H2O = (3S)-3-hydroxy-3-methylglutaryl-CoA + CoA + H(+)</text>
        <dbReference type="Rhea" id="RHEA:10188"/>
        <dbReference type="ChEBI" id="CHEBI:15377"/>
        <dbReference type="ChEBI" id="CHEBI:15378"/>
        <dbReference type="ChEBI" id="CHEBI:43074"/>
        <dbReference type="ChEBI" id="CHEBI:57286"/>
        <dbReference type="ChEBI" id="CHEBI:57287"/>
        <dbReference type="ChEBI" id="CHEBI:57288"/>
        <dbReference type="EC" id="2.3.3.10"/>
    </reaction>
</comment>
<evidence type="ECO:0000256" key="5">
    <source>
        <dbReference type="PIRSR" id="PIRSR610122-2"/>
    </source>
</evidence>
<keyword evidence="9" id="KW-0012">Acyltransferase</keyword>
<dbReference type="OrthoDB" id="1269963at2759"/>
<dbReference type="OMA" id="ARNGNMY"/>
<dbReference type="GO" id="GO:0006084">
    <property type="term" value="P:acetyl-CoA metabolic process"/>
    <property type="evidence" value="ECO:0007669"/>
    <property type="project" value="InterPro"/>
</dbReference>
<dbReference type="InterPro" id="IPR010122">
    <property type="entry name" value="HMG_CoA_synthase_euk"/>
</dbReference>
<dbReference type="EMBL" id="JOWA01000088">
    <property type="protein sequence ID" value="KEZ44388.1"/>
    <property type="molecule type" value="Genomic_DNA"/>
</dbReference>
<feature type="binding site" evidence="5">
    <location>
        <position position="211"/>
    </location>
    <ligand>
        <name>CoA</name>
        <dbReference type="ChEBI" id="CHEBI:57287"/>
    </ligand>
</feature>
<dbReference type="InterPro" id="IPR013528">
    <property type="entry name" value="HMG_CoA_synth_N"/>
</dbReference>
<evidence type="ECO:0000256" key="6">
    <source>
        <dbReference type="RuleBase" id="RU364071"/>
    </source>
</evidence>
<dbReference type="EC" id="2.3.3.10" evidence="6"/>
<comment type="caution">
    <text evidence="9">The sequence shown here is derived from an EMBL/GenBank/DDBJ whole genome shotgun (WGS) entry which is preliminary data.</text>
</comment>
<dbReference type="Gene3D" id="3.40.47.10">
    <property type="match status" value="1"/>
</dbReference>
<gene>
    <name evidence="9" type="ORF">SAPIO_CDS3372</name>
</gene>
<dbReference type="Pfam" id="PF08540">
    <property type="entry name" value="HMG_CoA_synt_C"/>
    <property type="match status" value="1"/>
</dbReference>
<proteinExistence type="inferred from homology"/>
<feature type="active site" description="Proton donor/acceptor" evidence="4">
    <location>
        <position position="260"/>
    </location>
</feature>
<dbReference type="InterPro" id="IPR016039">
    <property type="entry name" value="Thiolase-like"/>
</dbReference>
<protein>
    <recommendedName>
        <fullName evidence="6">Hydroxymethylglutaryl-CoA synthase</fullName>
        <shortName evidence="6">HMG-CoA synthase</shortName>
        <ecNumber evidence="6">2.3.3.10</ecNumber>
    </recommendedName>
    <alternativeName>
        <fullName evidence="6">3-hydroxy-3-methylglutaryl coenzyme A synthase</fullName>
    </alternativeName>
</protein>
<keyword evidence="10" id="KW-1185">Reference proteome</keyword>
<name>A0A084GAM6_PSEDA</name>
<dbReference type="Proteomes" id="UP000028545">
    <property type="component" value="Unassembled WGS sequence"/>
</dbReference>
<evidence type="ECO:0000256" key="1">
    <source>
        <dbReference type="ARBA" id="ARBA00007061"/>
    </source>
</evidence>
<comment type="function">
    <text evidence="6">Catalyzes the condensation of acetyl-CoA with acetoacetyl-CoA to form HMG-CoA.</text>
</comment>
<dbReference type="KEGG" id="sapo:SAPIO_CDS3372"/>
<dbReference type="GO" id="GO:0004421">
    <property type="term" value="F:hydroxymethylglutaryl-CoA synthase activity"/>
    <property type="evidence" value="ECO:0007669"/>
    <property type="project" value="UniProtKB-EC"/>
</dbReference>
<evidence type="ECO:0000259" key="8">
    <source>
        <dbReference type="Pfam" id="PF08540"/>
    </source>
</evidence>
<evidence type="ECO:0000313" key="9">
    <source>
        <dbReference type="EMBL" id="KEZ44388.1"/>
    </source>
</evidence>
<keyword evidence="3" id="KW-0443">Lipid metabolism</keyword>
<dbReference type="InterPro" id="IPR013746">
    <property type="entry name" value="HMG_CoA_synt_C_dom"/>
</dbReference>
<evidence type="ECO:0000256" key="4">
    <source>
        <dbReference type="PIRSR" id="PIRSR610122-1"/>
    </source>
</evidence>
<dbReference type="PANTHER" id="PTHR43323:SF2">
    <property type="entry name" value="HYDROXYMETHYLGLUTARYL-COA SYNTHASE"/>
    <property type="match status" value="1"/>
</dbReference>
<dbReference type="NCBIfam" id="TIGR01833">
    <property type="entry name" value="HMG-CoA-S_euk"/>
    <property type="match status" value="1"/>
</dbReference>
<dbReference type="AlphaFoldDB" id="A0A084GAM6"/>
<reference evidence="9 10" key="1">
    <citation type="journal article" date="2014" name="Genome Announc.">
        <title>Draft genome sequence of the pathogenic fungus Scedosporium apiospermum.</title>
        <authorList>
            <person name="Vandeputte P."/>
            <person name="Ghamrawi S."/>
            <person name="Rechenmann M."/>
            <person name="Iltis A."/>
            <person name="Giraud S."/>
            <person name="Fleury M."/>
            <person name="Thornton C."/>
            <person name="Delhaes L."/>
            <person name="Meyer W."/>
            <person name="Papon N."/>
            <person name="Bouchara J.P."/>
        </authorList>
    </citation>
    <scope>NUCLEOTIDE SEQUENCE [LARGE SCALE GENOMIC DNA]</scope>
    <source>
        <strain evidence="9 10">IHEM 14462</strain>
    </source>
</reference>
<dbReference type="HOGENOM" id="CLU_008065_0_1_1"/>
<keyword evidence="2 6" id="KW-0808">Transferase</keyword>
<evidence type="ECO:0000259" key="7">
    <source>
        <dbReference type="Pfam" id="PF01154"/>
    </source>
</evidence>
<evidence type="ECO:0000313" key="10">
    <source>
        <dbReference type="Proteomes" id="UP000028545"/>
    </source>
</evidence>
<organism evidence="9 10">
    <name type="scientific">Pseudallescheria apiosperma</name>
    <name type="common">Scedosporium apiospermum</name>
    <dbReference type="NCBI Taxonomy" id="563466"/>
    <lineage>
        <taxon>Eukaryota</taxon>
        <taxon>Fungi</taxon>
        <taxon>Dikarya</taxon>
        <taxon>Ascomycota</taxon>
        <taxon>Pezizomycotina</taxon>
        <taxon>Sordariomycetes</taxon>
        <taxon>Hypocreomycetidae</taxon>
        <taxon>Microascales</taxon>
        <taxon>Microascaceae</taxon>
        <taxon>Scedosporium</taxon>
    </lineage>
</organism>
<dbReference type="RefSeq" id="XP_016644187.1">
    <property type="nucleotide sequence ID" value="XM_016786181.1"/>
</dbReference>
<evidence type="ECO:0000256" key="2">
    <source>
        <dbReference type="ARBA" id="ARBA00022679"/>
    </source>
</evidence>
<feature type="domain" description="Hydroxymethylglutaryl-coenzyme A synthase N-terminal" evidence="7">
    <location>
        <begin position="3"/>
        <end position="175"/>
    </location>
</feature>
<dbReference type="GeneID" id="27722444"/>
<dbReference type="GO" id="GO:0010142">
    <property type="term" value="P:farnesyl diphosphate biosynthetic process, mevalonate pathway"/>
    <property type="evidence" value="ECO:0007669"/>
    <property type="project" value="InterPro"/>
</dbReference>
<dbReference type="PANTHER" id="PTHR43323">
    <property type="entry name" value="3-HYDROXY-3-METHYLGLUTARYL COENZYME A SYNTHASE"/>
    <property type="match status" value="1"/>
</dbReference>
<feature type="active site" description="Acyl-thioester intermediate" evidence="4">
    <location>
        <position position="119"/>
    </location>
</feature>
<feature type="domain" description="Hydroxymethylglutaryl-coenzyme A synthase C-terminal" evidence="8">
    <location>
        <begin position="178"/>
        <end position="456"/>
    </location>
</feature>
<dbReference type="FunFam" id="3.40.47.10:FF:000008">
    <property type="entry name" value="3-hydroxy-3-methylglutaryl coenzyme A synthase"/>
    <property type="match status" value="1"/>
</dbReference>
<accession>A0A084GAM6</accession>
<dbReference type="VEuPathDB" id="FungiDB:SAPIO_CDS3372"/>
<dbReference type="SUPFAM" id="SSF53901">
    <property type="entry name" value="Thiolase-like"/>
    <property type="match status" value="2"/>
</dbReference>
<dbReference type="GO" id="GO:0006696">
    <property type="term" value="P:ergosterol biosynthetic process"/>
    <property type="evidence" value="ECO:0007669"/>
    <property type="project" value="TreeGrafter"/>
</dbReference>
<dbReference type="Pfam" id="PF01154">
    <property type="entry name" value="HMG_CoA_synt_N"/>
    <property type="match status" value="1"/>
</dbReference>
<feature type="binding site" evidence="5">
    <location>
        <position position="269"/>
    </location>
    <ligand>
        <name>CoA</name>
        <dbReference type="ChEBI" id="CHEBI:57287"/>
    </ligand>
</feature>
<dbReference type="CDD" id="cd00827">
    <property type="entry name" value="init_cond_enzymes"/>
    <property type="match status" value="1"/>
</dbReference>
<comment type="similarity">
    <text evidence="1 6">Belongs to the thiolase-like superfamily. HMG-CoA synthase family.</text>
</comment>
<feature type="active site" description="Proton donor/acceptor" evidence="4">
    <location>
        <position position="85"/>
    </location>
</feature>
<feature type="binding site" evidence="5">
    <location>
        <position position="265"/>
    </location>
    <ligand>
        <name>CoA</name>
        <dbReference type="ChEBI" id="CHEBI:57287"/>
    </ligand>
</feature>